<proteinExistence type="predicted"/>
<feature type="region of interest" description="Disordered" evidence="1">
    <location>
        <begin position="612"/>
        <end position="639"/>
    </location>
</feature>
<gene>
    <name evidence="2" type="ORF">PCOR1329_LOCUS20833</name>
</gene>
<organism evidence="2 3">
    <name type="scientific">Prorocentrum cordatum</name>
    <dbReference type="NCBI Taxonomy" id="2364126"/>
    <lineage>
        <taxon>Eukaryota</taxon>
        <taxon>Sar</taxon>
        <taxon>Alveolata</taxon>
        <taxon>Dinophyceae</taxon>
        <taxon>Prorocentrales</taxon>
        <taxon>Prorocentraceae</taxon>
        <taxon>Prorocentrum</taxon>
    </lineage>
</organism>
<feature type="compositionally biased region" description="Basic and acidic residues" evidence="1">
    <location>
        <begin position="1413"/>
        <end position="1430"/>
    </location>
</feature>
<evidence type="ECO:0000313" key="2">
    <source>
        <dbReference type="EMBL" id="CAK0818625.1"/>
    </source>
</evidence>
<dbReference type="EMBL" id="CAUYUJ010006780">
    <property type="protein sequence ID" value="CAK0818625.1"/>
    <property type="molecule type" value="Genomic_DNA"/>
</dbReference>
<keyword evidence="3" id="KW-1185">Reference proteome</keyword>
<name>A0ABN9RJ63_9DINO</name>
<feature type="non-terminal residue" evidence="2">
    <location>
        <position position="1465"/>
    </location>
</feature>
<feature type="compositionally biased region" description="Low complexity" evidence="1">
    <location>
        <begin position="616"/>
        <end position="629"/>
    </location>
</feature>
<feature type="region of interest" description="Disordered" evidence="1">
    <location>
        <begin position="900"/>
        <end position="920"/>
    </location>
</feature>
<dbReference type="Proteomes" id="UP001189429">
    <property type="component" value="Unassembled WGS sequence"/>
</dbReference>
<feature type="region of interest" description="Disordered" evidence="1">
    <location>
        <begin position="1339"/>
        <end position="1452"/>
    </location>
</feature>
<feature type="compositionally biased region" description="Acidic residues" evidence="1">
    <location>
        <begin position="41"/>
        <end position="54"/>
    </location>
</feature>
<feature type="compositionally biased region" description="Low complexity" evidence="1">
    <location>
        <begin position="1435"/>
        <end position="1445"/>
    </location>
</feature>
<protein>
    <submittedName>
        <fullName evidence="2">Uncharacterized protein</fullName>
    </submittedName>
</protein>
<evidence type="ECO:0000256" key="1">
    <source>
        <dbReference type="SAM" id="MobiDB-lite"/>
    </source>
</evidence>
<reference evidence="2" key="1">
    <citation type="submission" date="2023-10" db="EMBL/GenBank/DDBJ databases">
        <authorList>
            <person name="Chen Y."/>
            <person name="Shah S."/>
            <person name="Dougan E. K."/>
            <person name="Thang M."/>
            <person name="Chan C."/>
        </authorList>
    </citation>
    <scope>NUCLEOTIDE SEQUENCE [LARGE SCALE GENOMIC DNA]</scope>
</reference>
<sequence length="1465" mass="159696">MLGHEGWGAVAGDDSSSEDGGWGQVTVSPLPSDGGVGSQGEPDEVALPGEDEPGGEPAPSAQGRPDVFADGLTVDELERAGSAKKRSVRVVIPSSHSLQVLVVMPISPSHSLQVLVMPISPIAPAAGVGGAADLPLAPAAGHRARQKQLELDAALCVERLSALAVARVGSSADAPQETLGRAGEYLLKEKTSILPWLVECRDVFGMRRESAEKFLCATACASLLVQWCDARSMCSSLVREVRELGGRAVTFTELLRYDETPMYTRLADRDHLPAPAANGFPADGVVRPKQLVPISCTCETSHVAKLRNTQMMYAMLFDIPDPGMVSVQMPMDCHIQSMARTTAEALYESLDRSSPMMADVAALFERVQRVVTTDGASSIKRYERNLARERVATSSTLKILCEIHRVYGFYKTVFLQVKLRTSMMAHVARALCASDAMRQFRSELRRVISRDLVHHENTRPSRAGIEHNTMVLDTLLEPTSGSMRLRRSAIASLANGRWSDTSIVEHCCQGCCESREDCVSKFITLFVACVANGKPPVWPSSRWTGFDECADWLGLLELCHGLLTRTFVEWTGFDKTDLGDPLERNFALGMLENLNGAGGHLADLELGEDEDDARAGARGQQEGGKAAQQNEITLDDRRKDESKHRAYGVRWLWKCFPQVHLILIRRILKPLLQIMNSYLKRAGEVHRRRISFRNLQHRSGIGPDMIVDACPLIAASCSVNETDFFDCLRTVMCASREWDIVPVSCRISTLRTRAFLMLSQLGCMCNGLRELHQGCPFKLFRLIGEPELATGIVNDCEDLKDGWSKAIISKYAAESPDGLASVECIGELLHVASATPRETASVEASHATIRRALVGLSVQTHALHIKRLSAQRICQVFRKKGRRLRSGFVRPARKTALKTITPSSGAEGPKRRSRGHGGAWRASIRERTLGTSGRPDLHEASLAHAALSPEEKAEYAKRGAVATRAARAGATRPFGDDQEMAEGRKALCDIASAAGESALAVPMDVCSFSGSAAAIETSMANIVDLNRQLRLEAACLRMEGKKIDDALVRWYDTGGQELVQSIFGQMDVSAHRRGEFIPSTSSSASLTSFVWESLDISERVKRALSCGDEVTRNNLTDVLANIWSGFHETVGHVDRPEWDDDEPKPAVCIRVGFCVCTGAGRDVKKFIDGLDVALKRACPPGIMRKQLQPKAEGFIFLFGQRQPTEEEAKDLNLDADSFIDGLPLAEGVWHHIDHQSLSPWRSDFHRMSCDFSSGDFVVPSSARLTATQDFSSSWRAMIDFDRALRWCACVYTVSWKCAPLGTITADCVDVQLMEPPVDTGAPVCRVVWLPPWAKVKKKRGKKAKGEQVESGWDLVPLPDAPGDCGGDADESDGGGDGQSQQDPDEDGHHDPPCASGGALLDEEAECSSTNSGDVKDVHGDVLLDLEHCGEFPDFPSSSPSSKASSVDLEGQLGLEKAKRSLSILA</sequence>
<evidence type="ECO:0000313" key="3">
    <source>
        <dbReference type="Proteomes" id="UP001189429"/>
    </source>
</evidence>
<feature type="region of interest" description="Disordered" evidence="1">
    <location>
        <begin position="1"/>
        <end position="67"/>
    </location>
</feature>
<accession>A0ABN9RJ63</accession>
<comment type="caution">
    <text evidence="2">The sequence shown here is derived from an EMBL/GenBank/DDBJ whole genome shotgun (WGS) entry which is preliminary data.</text>
</comment>